<comment type="caution">
    <text evidence="2">The sequence shown here is derived from an EMBL/GenBank/DDBJ whole genome shotgun (WGS) entry which is preliminary data.</text>
</comment>
<sequence>MARLATLLEAASSGDMRRWWGNLAQDEAERSRERHVRSLAARERMGEYSISLDPSQSAALRAAAGAGAANARIVEALREGLAAVREEARGMTEAAMRDAVAASERLLRDGRRLRGEDLDVRTVRMDAETHARLQLQAHELGVKLPELCRYAVGLHLRRHAHVDPDRDAMGIDPFAGMDRQAFGATARRLGIPRDLLAGFRDRQIELDTVPPAFMARLCDDLPRPVPVAAMRAHLSAEPRLSGAMMFRADGKPAASGRKTFEEAARDAGMPEEEVRRLLSE</sequence>
<dbReference type="AlphaFoldDB" id="A0A9X1IHX1"/>
<reference evidence="2" key="1">
    <citation type="submission" date="2021-10" db="EMBL/GenBank/DDBJ databases">
        <title>Roseicella aerolatum sp. nov., isolated from aerosols of e-waste dismantling site.</title>
        <authorList>
            <person name="Qin T."/>
        </authorList>
    </citation>
    <scope>NUCLEOTIDE SEQUENCE</scope>
    <source>
        <strain evidence="2">GB24</strain>
    </source>
</reference>
<dbReference type="Proteomes" id="UP001139311">
    <property type="component" value="Unassembled WGS sequence"/>
</dbReference>
<keyword evidence="3" id="KW-1185">Reference proteome</keyword>
<feature type="region of interest" description="Disordered" evidence="1">
    <location>
        <begin position="251"/>
        <end position="280"/>
    </location>
</feature>
<dbReference type="EMBL" id="JAJAQI010000044">
    <property type="protein sequence ID" value="MCB4824504.1"/>
    <property type="molecule type" value="Genomic_DNA"/>
</dbReference>
<dbReference type="RefSeq" id="WP_226612270.1">
    <property type="nucleotide sequence ID" value="NZ_JAJAQI010000044.1"/>
</dbReference>
<protein>
    <submittedName>
        <fullName evidence="2">Uncharacterized protein</fullName>
    </submittedName>
</protein>
<name>A0A9X1IHX1_9PROT</name>
<organism evidence="2 3">
    <name type="scientific">Roseicella aerolata</name>
    <dbReference type="NCBI Taxonomy" id="2883479"/>
    <lineage>
        <taxon>Bacteria</taxon>
        <taxon>Pseudomonadati</taxon>
        <taxon>Pseudomonadota</taxon>
        <taxon>Alphaproteobacteria</taxon>
        <taxon>Acetobacterales</taxon>
        <taxon>Roseomonadaceae</taxon>
        <taxon>Roseicella</taxon>
    </lineage>
</organism>
<evidence type="ECO:0000256" key="1">
    <source>
        <dbReference type="SAM" id="MobiDB-lite"/>
    </source>
</evidence>
<evidence type="ECO:0000313" key="2">
    <source>
        <dbReference type="EMBL" id="MCB4824504.1"/>
    </source>
</evidence>
<gene>
    <name evidence="2" type="ORF">LHA35_22500</name>
</gene>
<proteinExistence type="predicted"/>
<accession>A0A9X1IHX1</accession>
<evidence type="ECO:0000313" key="3">
    <source>
        <dbReference type="Proteomes" id="UP001139311"/>
    </source>
</evidence>